<dbReference type="Pfam" id="PF12869">
    <property type="entry name" value="tRNA_anti-like"/>
    <property type="match status" value="1"/>
</dbReference>
<evidence type="ECO:0008006" key="3">
    <source>
        <dbReference type="Google" id="ProtNLM"/>
    </source>
</evidence>
<dbReference type="RefSeq" id="WP_151168710.1">
    <property type="nucleotide sequence ID" value="NZ_WACR01000008.1"/>
</dbReference>
<dbReference type="AlphaFoldDB" id="A0A6N6M5Z5"/>
<keyword evidence="2" id="KW-1185">Reference proteome</keyword>
<protein>
    <recommendedName>
        <fullName evidence="3">tRNA_anti-like</fullName>
    </recommendedName>
</protein>
<comment type="caution">
    <text evidence="1">The sequence shown here is derived from an EMBL/GenBank/DDBJ whole genome shotgun (WGS) entry which is preliminary data.</text>
</comment>
<gene>
    <name evidence="1" type="ORF">F3059_09770</name>
</gene>
<evidence type="ECO:0000313" key="1">
    <source>
        <dbReference type="EMBL" id="KAB1063348.1"/>
    </source>
</evidence>
<dbReference type="OrthoDB" id="1449127at2"/>
<dbReference type="Proteomes" id="UP000435357">
    <property type="component" value="Unassembled WGS sequence"/>
</dbReference>
<accession>A0A6N6M5Z5</accession>
<sequence length="128" mass="14075">MKKILFALVIAVLVVAAYGIYQWNKPHRDVQGEETKLILSSDSLQMLYGQNPDSANKMFLDQAVVVKGEVQSIEGDSTTTVLLPGAACSMEVDKLSVKKGDKVKIKGICTGYDDLFQEVRIDRGVLIQ</sequence>
<proteinExistence type="predicted"/>
<reference evidence="1 2" key="1">
    <citation type="submission" date="2019-09" db="EMBL/GenBank/DDBJ databases">
        <title>Genomes of Cryomorphaceae.</title>
        <authorList>
            <person name="Bowman J.P."/>
        </authorList>
    </citation>
    <scope>NUCLEOTIDE SEQUENCE [LARGE SCALE GENOMIC DNA]</scope>
    <source>
        <strain evidence="1 2">KCTC 52047</strain>
    </source>
</reference>
<name>A0A6N6M5Z5_9FLAO</name>
<dbReference type="EMBL" id="WACR01000008">
    <property type="protein sequence ID" value="KAB1063348.1"/>
    <property type="molecule type" value="Genomic_DNA"/>
</dbReference>
<evidence type="ECO:0000313" key="2">
    <source>
        <dbReference type="Proteomes" id="UP000435357"/>
    </source>
</evidence>
<dbReference type="InterPro" id="IPR024422">
    <property type="entry name" value="Protein_unknown_function_OB"/>
</dbReference>
<organism evidence="1 2">
    <name type="scientific">Salibacter halophilus</name>
    <dbReference type="NCBI Taxonomy" id="1803916"/>
    <lineage>
        <taxon>Bacteria</taxon>
        <taxon>Pseudomonadati</taxon>
        <taxon>Bacteroidota</taxon>
        <taxon>Flavobacteriia</taxon>
        <taxon>Flavobacteriales</taxon>
        <taxon>Salibacteraceae</taxon>
        <taxon>Salibacter</taxon>
    </lineage>
</organism>